<dbReference type="GeneID" id="64346318"/>
<dbReference type="Proteomes" id="UP000295163">
    <property type="component" value="Unassembled WGS sequence"/>
</dbReference>
<dbReference type="InterPro" id="IPR036196">
    <property type="entry name" value="Ptyr_pPase_sf"/>
</dbReference>
<evidence type="ECO:0000256" key="3">
    <source>
        <dbReference type="ARBA" id="ARBA00022801"/>
    </source>
</evidence>
<evidence type="ECO:0000256" key="1">
    <source>
        <dbReference type="ARBA" id="ARBA00011063"/>
    </source>
</evidence>
<reference evidence="7 8" key="1">
    <citation type="submission" date="2019-03" db="EMBL/GenBank/DDBJ databases">
        <title>Genome Sequencing and Assembly of Various Microbes Isolated from Partially Reclaimed Soil and Acid Mine Drainage (AMD) Site.</title>
        <authorList>
            <person name="Steinbock B."/>
            <person name="Bechtold R."/>
            <person name="Sevigny J.L."/>
            <person name="Thomas D."/>
            <person name="Cuthill L.R."/>
            <person name="Aveiro Johannsen E.J."/>
            <person name="Thomas K."/>
            <person name="Ghosh A."/>
        </authorList>
    </citation>
    <scope>NUCLEOTIDE SEQUENCE [LARGE SCALE GENOMIC DNA]</scope>
    <source>
        <strain evidence="7 8">S-A3</strain>
    </source>
</reference>
<evidence type="ECO:0000256" key="4">
    <source>
        <dbReference type="ARBA" id="ARBA00022912"/>
    </source>
</evidence>
<gene>
    <name evidence="7" type="ORF">E2R59_02750</name>
</gene>
<evidence type="ECO:0000256" key="5">
    <source>
        <dbReference type="PIRSR" id="PIRSR617867-1"/>
    </source>
</evidence>
<keyword evidence="4" id="KW-0904">Protein phosphatase</keyword>
<dbReference type="GO" id="GO:0004725">
    <property type="term" value="F:protein tyrosine phosphatase activity"/>
    <property type="evidence" value="ECO:0007669"/>
    <property type="project" value="UniProtKB-EC"/>
</dbReference>
<feature type="domain" description="Phosphotyrosine protein phosphatase I" evidence="6">
    <location>
        <begin position="2"/>
        <end position="157"/>
    </location>
</feature>
<feature type="active site" description="Nucleophile" evidence="5">
    <location>
        <position position="8"/>
    </location>
</feature>
<evidence type="ECO:0000259" key="6">
    <source>
        <dbReference type="SMART" id="SM00226"/>
    </source>
</evidence>
<organism evidence="7 8">
    <name type="scientific">Kocuria rosea</name>
    <name type="common">Deinococcus erythromyxa</name>
    <name type="synonym">Micrococcus rubens</name>
    <dbReference type="NCBI Taxonomy" id="1275"/>
    <lineage>
        <taxon>Bacteria</taxon>
        <taxon>Bacillati</taxon>
        <taxon>Actinomycetota</taxon>
        <taxon>Actinomycetes</taxon>
        <taxon>Micrococcales</taxon>
        <taxon>Micrococcaceae</taxon>
        <taxon>Kocuria</taxon>
    </lineage>
</organism>
<comment type="similarity">
    <text evidence="1">Belongs to the low molecular weight phosphotyrosine protein phosphatase family.</text>
</comment>
<dbReference type="CDD" id="cd16343">
    <property type="entry name" value="LMWPTP"/>
    <property type="match status" value="1"/>
</dbReference>
<feature type="active site" description="Proton donor" evidence="5">
    <location>
        <position position="131"/>
    </location>
</feature>
<dbReference type="PANTHER" id="PTHR11717">
    <property type="entry name" value="LOW MOLECULAR WEIGHT PROTEIN TYROSINE PHOSPHATASE"/>
    <property type="match status" value="1"/>
</dbReference>
<dbReference type="InterPro" id="IPR017867">
    <property type="entry name" value="Tyr_phospatase_low_mol_wt"/>
</dbReference>
<sequence>MYSIVAVCTGNICRSPMAEFALRRAFEAAGLAERVRIDSAGVSDEELGNPVDPRAGDLLRREGLDASAHAAQVFDPVRFGDRDLVLALDVVHWQRLRALAPDRSAAAKVRLLREFDPAVEDLEHGDLGIYDPWYGGPEDFESTWGMIDAAVPGVVRAVARELGADRGAAPGPAQDAGRA</sequence>
<comment type="caution">
    <text evidence="7">The sequence shown here is derived from an EMBL/GenBank/DDBJ whole genome shotgun (WGS) entry which is preliminary data.</text>
</comment>
<dbReference type="AlphaFoldDB" id="A0A4R5YQB4"/>
<evidence type="ECO:0000313" key="7">
    <source>
        <dbReference type="EMBL" id="TDL46932.1"/>
    </source>
</evidence>
<dbReference type="PANTHER" id="PTHR11717:SF7">
    <property type="entry name" value="LOW MOLECULAR WEIGHT PHOSPHOTYROSINE PROTEIN PHOSPHATASE"/>
    <property type="match status" value="1"/>
</dbReference>
<dbReference type="EMBL" id="SMZT01000001">
    <property type="protein sequence ID" value="TDL46932.1"/>
    <property type="molecule type" value="Genomic_DNA"/>
</dbReference>
<feature type="active site" evidence="5">
    <location>
        <position position="14"/>
    </location>
</feature>
<dbReference type="InterPro" id="IPR050438">
    <property type="entry name" value="LMW_PTPase"/>
</dbReference>
<dbReference type="PRINTS" id="PR00719">
    <property type="entry name" value="LMWPTPASE"/>
</dbReference>
<protein>
    <recommendedName>
        <fullName evidence="2">protein-tyrosine-phosphatase</fullName>
        <ecNumber evidence="2">3.1.3.48</ecNumber>
    </recommendedName>
</protein>
<dbReference type="InterPro" id="IPR023485">
    <property type="entry name" value="Ptyr_pPase"/>
</dbReference>
<evidence type="ECO:0000256" key="2">
    <source>
        <dbReference type="ARBA" id="ARBA00013064"/>
    </source>
</evidence>
<dbReference type="Pfam" id="PF01451">
    <property type="entry name" value="LMWPc"/>
    <property type="match status" value="1"/>
</dbReference>
<name>A0A4R5YQB4_KOCRO</name>
<dbReference type="EC" id="3.1.3.48" evidence="2"/>
<dbReference type="RefSeq" id="WP_133409159.1">
    <property type="nucleotide sequence ID" value="NZ_SMZT01000001.1"/>
</dbReference>
<evidence type="ECO:0000313" key="8">
    <source>
        <dbReference type="Proteomes" id="UP000295163"/>
    </source>
</evidence>
<dbReference type="SUPFAM" id="SSF52788">
    <property type="entry name" value="Phosphotyrosine protein phosphatases I"/>
    <property type="match status" value="1"/>
</dbReference>
<accession>A0A4R5YQB4</accession>
<proteinExistence type="inferred from homology"/>
<dbReference type="Gene3D" id="3.40.50.2300">
    <property type="match status" value="1"/>
</dbReference>
<keyword evidence="3" id="KW-0378">Hydrolase</keyword>
<dbReference type="SMART" id="SM00226">
    <property type="entry name" value="LMWPc"/>
    <property type="match status" value="1"/>
</dbReference>